<dbReference type="STRING" id="1891926.Fuma_02021"/>
<protein>
    <recommendedName>
        <fullName evidence="3">STAS/SEC14 domain-containing protein</fullName>
    </recommendedName>
</protein>
<organism evidence="1 2">
    <name type="scientific">Fuerstiella marisgermanici</name>
    <dbReference type="NCBI Taxonomy" id="1891926"/>
    <lineage>
        <taxon>Bacteria</taxon>
        <taxon>Pseudomonadati</taxon>
        <taxon>Planctomycetota</taxon>
        <taxon>Planctomycetia</taxon>
        <taxon>Planctomycetales</taxon>
        <taxon>Planctomycetaceae</taxon>
        <taxon>Fuerstiella</taxon>
    </lineage>
</organism>
<sequence length="128" mass="15185">MSVQMSDVELVSDRSNIVRLKISGRLTIEDYEFFVPQIEQKIQEHGRIRIVFEMIDFRGWSLAALWHDAKFDWKHFRDIDRIAMIGDRLWEHGMALFCRPFTVAEIRYFDNSEAAEMEDWIAAADDDL</sequence>
<dbReference type="InterPro" id="IPR021866">
    <property type="entry name" value="SpoIIAA-like"/>
</dbReference>
<keyword evidence="2" id="KW-1185">Reference proteome</keyword>
<dbReference type="RefSeq" id="WP_077024037.1">
    <property type="nucleotide sequence ID" value="NZ_CP017641.1"/>
</dbReference>
<dbReference type="Proteomes" id="UP000187735">
    <property type="component" value="Chromosome"/>
</dbReference>
<evidence type="ECO:0000313" key="2">
    <source>
        <dbReference type="Proteomes" id="UP000187735"/>
    </source>
</evidence>
<dbReference type="AlphaFoldDB" id="A0A1P8WEE0"/>
<evidence type="ECO:0008006" key="3">
    <source>
        <dbReference type="Google" id="ProtNLM"/>
    </source>
</evidence>
<accession>A0A1P8WEE0</accession>
<evidence type="ECO:0000313" key="1">
    <source>
        <dbReference type="EMBL" id="APZ92410.1"/>
    </source>
</evidence>
<dbReference type="KEGG" id="fmr:Fuma_02021"/>
<gene>
    <name evidence="1" type="ORF">Fuma_02021</name>
</gene>
<name>A0A1P8WEE0_9PLAN</name>
<reference evidence="1 2" key="1">
    <citation type="journal article" date="2016" name="Front. Microbiol.">
        <title>Fuerstia marisgermanicae gen. nov., sp. nov., an Unusual Member of the Phylum Planctomycetes from the German Wadden Sea.</title>
        <authorList>
            <person name="Kohn T."/>
            <person name="Heuer A."/>
            <person name="Jogler M."/>
            <person name="Vollmers J."/>
            <person name="Boedeker C."/>
            <person name="Bunk B."/>
            <person name="Rast P."/>
            <person name="Borchert D."/>
            <person name="Glockner I."/>
            <person name="Freese H.M."/>
            <person name="Klenk H.P."/>
            <person name="Overmann J."/>
            <person name="Kaster A.K."/>
            <person name="Rohde M."/>
            <person name="Wiegand S."/>
            <person name="Jogler C."/>
        </authorList>
    </citation>
    <scope>NUCLEOTIDE SEQUENCE [LARGE SCALE GENOMIC DNA]</scope>
    <source>
        <strain evidence="1 2">NH11</strain>
    </source>
</reference>
<dbReference type="InterPro" id="IPR038396">
    <property type="entry name" value="SpoIIAA-like_sf"/>
</dbReference>
<dbReference type="SUPFAM" id="SSF52091">
    <property type="entry name" value="SpoIIaa-like"/>
    <property type="match status" value="1"/>
</dbReference>
<dbReference type="Gene3D" id="3.40.50.10600">
    <property type="entry name" value="SpoIIaa-like domains"/>
    <property type="match status" value="1"/>
</dbReference>
<dbReference type="InterPro" id="IPR036513">
    <property type="entry name" value="STAS_dom_sf"/>
</dbReference>
<dbReference type="EMBL" id="CP017641">
    <property type="protein sequence ID" value="APZ92410.1"/>
    <property type="molecule type" value="Genomic_DNA"/>
</dbReference>
<proteinExistence type="predicted"/>
<dbReference type="Pfam" id="PF11964">
    <property type="entry name" value="SpoIIAA-like"/>
    <property type="match status" value="1"/>
</dbReference>